<keyword evidence="2" id="KW-1185">Reference proteome</keyword>
<accession>A0A7Y8GWF5</accession>
<proteinExistence type="predicted"/>
<evidence type="ECO:0000313" key="1">
    <source>
        <dbReference type="EMBL" id="NWF45414.1"/>
    </source>
</evidence>
<name>A0A7Y8GWF5_9BURK</name>
<gene>
    <name evidence="1" type="ORF">F3K02_09160</name>
</gene>
<dbReference type="AlphaFoldDB" id="A0A7Y8GWF5"/>
<evidence type="ECO:0000313" key="2">
    <source>
        <dbReference type="Proteomes" id="UP000545507"/>
    </source>
</evidence>
<dbReference type="EMBL" id="VYGV01000006">
    <property type="protein sequence ID" value="NWF45414.1"/>
    <property type="molecule type" value="Genomic_DNA"/>
</dbReference>
<dbReference type="RefSeq" id="WP_177135263.1">
    <property type="nucleotide sequence ID" value="NZ_VYGV01000006.1"/>
</dbReference>
<organism evidence="1 2">
    <name type="scientific">Hydrogenophaga aromaticivorans</name>
    <dbReference type="NCBI Taxonomy" id="2610898"/>
    <lineage>
        <taxon>Bacteria</taxon>
        <taxon>Pseudomonadati</taxon>
        <taxon>Pseudomonadota</taxon>
        <taxon>Betaproteobacteria</taxon>
        <taxon>Burkholderiales</taxon>
        <taxon>Comamonadaceae</taxon>
        <taxon>Hydrogenophaga</taxon>
    </lineage>
</organism>
<comment type="caution">
    <text evidence="1">The sequence shown here is derived from an EMBL/GenBank/DDBJ whole genome shotgun (WGS) entry which is preliminary data.</text>
</comment>
<protein>
    <submittedName>
        <fullName evidence="1">Uncharacterized protein</fullName>
    </submittedName>
</protein>
<sequence length="62" mass="7237">MKLLDRLVFSDLLLDLAAAPAWPYNWLMRKRMEFICRSGVDRPGVEDRAELQWKLKASSATR</sequence>
<dbReference type="Proteomes" id="UP000545507">
    <property type="component" value="Unassembled WGS sequence"/>
</dbReference>
<reference evidence="1 2" key="1">
    <citation type="submission" date="2019-09" db="EMBL/GenBank/DDBJ databases">
        <title>Hydrogenophaga aromatica sp. nov., isolated from a para-xylene-degrading enrichment culture.</title>
        <authorList>
            <person name="Tancsics A."/>
            <person name="Banerjee S."/>
        </authorList>
    </citation>
    <scope>NUCLEOTIDE SEQUENCE [LARGE SCALE GENOMIC DNA]</scope>
    <source>
        <strain evidence="1 2">D2P1</strain>
    </source>
</reference>